<evidence type="ECO:0000313" key="1">
    <source>
        <dbReference type="EMBL" id="CAA9580868.1"/>
    </source>
</evidence>
<name>A0A6J4VNN2_9CYAN</name>
<gene>
    <name evidence="1" type="ORF">AVDCRST_MAG81-2900</name>
</gene>
<dbReference type="AlphaFoldDB" id="A0A6J4VNN2"/>
<reference evidence="1" key="1">
    <citation type="submission" date="2020-02" db="EMBL/GenBank/DDBJ databases">
        <authorList>
            <person name="Meier V. D."/>
        </authorList>
    </citation>
    <scope>NUCLEOTIDE SEQUENCE</scope>
    <source>
        <strain evidence="1">AVDCRST_MAG81</strain>
    </source>
</reference>
<protein>
    <submittedName>
        <fullName evidence="1">Uncharacterized protein</fullName>
    </submittedName>
</protein>
<organism evidence="1">
    <name type="scientific">uncultured Synechococcales cyanobacterium</name>
    <dbReference type="NCBI Taxonomy" id="1936017"/>
    <lineage>
        <taxon>Bacteria</taxon>
        <taxon>Bacillati</taxon>
        <taxon>Cyanobacteriota</taxon>
        <taxon>Cyanophyceae</taxon>
        <taxon>Synechococcales</taxon>
        <taxon>environmental samples</taxon>
    </lineage>
</organism>
<sequence length="61" mass="6730">MDAAKHSKQGRPIPYDFTDLTLLTDKSGNPFGTSSIHLAFRIASLRAVLSEQVAISRIWLS</sequence>
<proteinExistence type="predicted"/>
<accession>A0A6J4VNN2</accession>
<dbReference type="EMBL" id="CADCWO010000164">
    <property type="protein sequence ID" value="CAA9580868.1"/>
    <property type="molecule type" value="Genomic_DNA"/>
</dbReference>